<evidence type="ECO:0000313" key="2">
    <source>
        <dbReference type="EMBL" id="BAY55831.1"/>
    </source>
</evidence>
<evidence type="ECO:0000256" key="1">
    <source>
        <dbReference type="SAM" id="MobiDB-lite"/>
    </source>
</evidence>
<dbReference type="AlphaFoldDB" id="A0A1Z4JGG9"/>
<dbReference type="EMBL" id="AP018203">
    <property type="protein sequence ID" value="BAY55831.1"/>
    <property type="molecule type" value="Genomic_DNA"/>
</dbReference>
<dbReference type="Proteomes" id="UP000217895">
    <property type="component" value="Chromosome"/>
</dbReference>
<sequence>MNRSIDGFQNLVESERADKEEALQMAGELESIVALRDARIAELEAENAALKTGFEATETKRLQEIGDMIEQLHNAIAGLSNPTQPETETTEDEIDLEEEAEDSDPVESV</sequence>
<protein>
    <submittedName>
        <fullName evidence="2">Uncharacterized protein</fullName>
    </submittedName>
</protein>
<evidence type="ECO:0000313" key="3">
    <source>
        <dbReference type="Proteomes" id="UP000217895"/>
    </source>
</evidence>
<feature type="compositionally biased region" description="Acidic residues" evidence="1">
    <location>
        <begin position="88"/>
        <end position="109"/>
    </location>
</feature>
<gene>
    <name evidence="2" type="ORF">NIES2135_26550</name>
</gene>
<proteinExistence type="predicted"/>
<accession>A0A1Z4JGG9</accession>
<keyword evidence="3" id="KW-1185">Reference proteome</keyword>
<organism evidence="2 3">
    <name type="scientific">Leptolyngbya boryana NIES-2135</name>
    <dbReference type="NCBI Taxonomy" id="1973484"/>
    <lineage>
        <taxon>Bacteria</taxon>
        <taxon>Bacillati</taxon>
        <taxon>Cyanobacteriota</taxon>
        <taxon>Cyanophyceae</taxon>
        <taxon>Leptolyngbyales</taxon>
        <taxon>Leptolyngbyaceae</taxon>
        <taxon>Leptolyngbya group</taxon>
        <taxon>Leptolyngbya</taxon>
    </lineage>
</organism>
<reference evidence="2 3" key="1">
    <citation type="submission" date="2017-06" db="EMBL/GenBank/DDBJ databases">
        <title>Genome sequencing of cyanobaciteial culture collection at National Institute for Environmental Studies (NIES).</title>
        <authorList>
            <person name="Hirose Y."/>
            <person name="Shimura Y."/>
            <person name="Fujisawa T."/>
            <person name="Nakamura Y."/>
            <person name="Kawachi M."/>
        </authorList>
    </citation>
    <scope>NUCLEOTIDE SEQUENCE [LARGE SCALE GENOMIC DNA]</scope>
    <source>
        <strain evidence="2 3">NIES-2135</strain>
    </source>
</reference>
<feature type="region of interest" description="Disordered" evidence="1">
    <location>
        <begin position="78"/>
        <end position="109"/>
    </location>
</feature>
<name>A0A1Z4JGG9_LEPBY</name>